<organism evidence="9 10">
    <name type="scientific">Lentinus brumalis</name>
    <dbReference type="NCBI Taxonomy" id="2498619"/>
    <lineage>
        <taxon>Eukaryota</taxon>
        <taxon>Fungi</taxon>
        <taxon>Dikarya</taxon>
        <taxon>Basidiomycota</taxon>
        <taxon>Agaricomycotina</taxon>
        <taxon>Agaricomycetes</taxon>
        <taxon>Polyporales</taxon>
        <taxon>Polyporaceae</taxon>
        <taxon>Lentinus</taxon>
    </lineage>
</organism>
<evidence type="ECO:0000313" key="10">
    <source>
        <dbReference type="Proteomes" id="UP000256964"/>
    </source>
</evidence>
<keyword evidence="6" id="KW-0408">Iron</keyword>
<dbReference type="GO" id="GO:0020037">
    <property type="term" value="F:heme binding"/>
    <property type="evidence" value="ECO:0007669"/>
    <property type="project" value="InterPro"/>
</dbReference>
<keyword evidence="2" id="KW-0575">Peroxidase</keyword>
<dbReference type="AlphaFoldDB" id="A0A371CSP9"/>
<dbReference type="InterPro" id="IPR020835">
    <property type="entry name" value="Catalase_sf"/>
</dbReference>
<evidence type="ECO:0000256" key="5">
    <source>
        <dbReference type="ARBA" id="ARBA00023002"/>
    </source>
</evidence>
<gene>
    <name evidence="9" type="ORF">OH76DRAFT_1487959</name>
</gene>
<keyword evidence="3" id="KW-0349">Heme</keyword>
<keyword evidence="5" id="KW-0560">Oxidoreductase</keyword>
<feature type="region of interest" description="Disordered" evidence="7">
    <location>
        <begin position="44"/>
        <end position="69"/>
    </location>
</feature>
<dbReference type="PANTHER" id="PTHR11465:SF9">
    <property type="entry name" value="CATALASE"/>
    <property type="match status" value="1"/>
</dbReference>
<name>A0A371CSP9_9APHY</name>
<proteinExistence type="inferred from homology"/>
<sequence length="158" mass="17385">MDIRIKTGEGNLDWVFNHTPLFFIRDPAKFAPFVHAQFPNAPTLQTRPFRRGSSLSPTRSGTALGSNTTSSAVNEPVVRVVNFQRDGILPFQYKAKAYEHAQSVEIKARQLSVFAAVDHNLSDRIADAIGMVQPLTVKPAEEALRFRSSVACTSAAEV</sequence>
<dbReference type="EMBL" id="KZ857467">
    <property type="protein sequence ID" value="RDX43267.1"/>
    <property type="molecule type" value="Genomic_DNA"/>
</dbReference>
<dbReference type="STRING" id="139420.A0A371CSP9"/>
<dbReference type="GO" id="GO:0005777">
    <property type="term" value="C:peroxisome"/>
    <property type="evidence" value="ECO:0007669"/>
    <property type="project" value="TreeGrafter"/>
</dbReference>
<dbReference type="Proteomes" id="UP000256964">
    <property type="component" value="Unassembled WGS sequence"/>
</dbReference>
<evidence type="ECO:0000256" key="7">
    <source>
        <dbReference type="SAM" id="MobiDB-lite"/>
    </source>
</evidence>
<protein>
    <recommendedName>
        <fullName evidence="8">Catalase core domain-containing protein</fullName>
    </recommendedName>
</protein>
<dbReference type="GO" id="GO:0004096">
    <property type="term" value="F:catalase activity"/>
    <property type="evidence" value="ECO:0007669"/>
    <property type="project" value="InterPro"/>
</dbReference>
<dbReference type="SUPFAM" id="SSF56634">
    <property type="entry name" value="Heme-dependent catalase-like"/>
    <property type="match status" value="2"/>
</dbReference>
<dbReference type="GO" id="GO:0042744">
    <property type="term" value="P:hydrogen peroxide catabolic process"/>
    <property type="evidence" value="ECO:0007669"/>
    <property type="project" value="TreeGrafter"/>
</dbReference>
<dbReference type="InterPro" id="IPR011614">
    <property type="entry name" value="Catalase_core"/>
</dbReference>
<evidence type="ECO:0000259" key="8">
    <source>
        <dbReference type="Pfam" id="PF00199"/>
    </source>
</evidence>
<dbReference type="PANTHER" id="PTHR11465">
    <property type="entry name" value="CATALASE"/>
    <property type="match status" value="1"/>
</dbReference>
<evidence type="ECO:0000313" key="9">
    <source>
        <dbReference type="EMBL" id="RDX43267.1"/>
    </source>
</evidence>
<evidence type="ECO:0000256" key="2">
    <source>
        <dbReference type="ARBA" id="ARBA00022559"/>
    </source>
</evidence>
<evidence type="ECO:0000256" key="1">
    <source>
        <dbReference type="ARBA" id="ARBA00005329"/>
    </source>
</evidence>
<dbReference type="Gene3D" id="2.40.180.10">
    <property type="entry name" value="Catalase core domain"/>
    <property type="match status" value="1"/>
</dbReference>
<keyword evidence="10" id="KW-1185">Reference proteome</keyword>
<dbReference type="GO" id="GO:0042542">
    <property type="term" value="P:response to hydrogen peroxide"/>
    <property type="evidence" value="ECO:0007669"/>
    <property type="project" value="TreeGrafter"/>
</dbReference>
<dbReference type="OrthoDB" id="6880011at2759"/>
<dbReference type="InterPro" id="IPR018028">
    <property type="entry name" value="Catalase"/>
</dbReference>
<evidence type="ECO:0000256" key="4">
    <source>
        <dbReference type="ARBA" id="ARBA00022723"/>
    </source>
</evidence>
<dbReference type="GO" id="GO:0005739">
    <property type="term" value="C:mitochondrion"/>
    <property type="evidence" value="ECO:0007669"/>
    <property type="project" value="TreeGrafter"/>
</dbReference>
<feature type="compositionally biased region" description="Polar residues" evidence="7">
    <location>
        <begin position="53"/>
        <end position="69"/>
    </location>
</feature>
<dbReference type="Pfam" id="PF00199">
    <property type="entry name" value="Catalase"/>
    <property type="match status" value="1"/>
</dbReference>
<dbReference type="GO" id="GO:0046872">
    <property type="term" value="F:metal ion binding"/>
    <property type="evidence" value="ECO:0007669"/>
    <property type="project" value="UniProtKB-KW"/>
</dbReference>
<comment type="similarity">
    <text evidence="1">Belongs to the catalase family.</text>
</comment>
<reference evidence="9 10" key="1">
    <citation type="journal article" date="2018" name="Biotechnol. Biofuels">
        <title>Integrative visual omics of the white-rot fungus Polyporus brumalis exposes the biotechnological potential of its oxidative enzymes for delignifying raw plant biomass.</title>
        <authorList>
            <person name="Miyauchi S."/>
            <person name="Rancon A."/>
            <person name="Drula E."/>
            <person name="Hage H."/>
            <person name="Chaduli D."/>
            <person name="Favel A."/>
            <person name="Grisel S."/>
            <person name="Henrissat B."/>
            <person name="Herpoel-Gimbert I."/>
            <person name="Ruiz-Duenas F.J."/>
            <person name="Chevret D."/>
            <person name="Hainaut M."/>
            <person name="Lin J."/>
            <person name="Wang M."/>
            <person name="Pangilinan J."/>
            <person name="Lipzen A."/>
            <person name="Lesage-Meessen L."/>
            <person name="Navarro D."/>
            <person name="Riley R."/>
            <person name="Grigoriev I.V."/>
            <person name="Zhou S."/>
            <person name="Raouche S."/>
            <person name="Rosso M.N."/>
        </authorList>
    </citation>
    <scope>NUCLEOTIDE SEQUENCE [LARGE SCALE GENOMIC DNA]</scope>
    <source>
        <strain evidence="9 10">BRFM 1820</strain>
    </source>
</reference>
<keyword evidence="4" id="KW-0479">Metal-binding</keyword>
<evidence type="ECO:0000256" key="3">
    <source>
        <dbReference type="ARBA" id="ARBA00022617"/>
    </source>
</evidence>
<evidence type="ECO:0000256" key="6">
    <source>
        <dbReference type="ARBA" id="ARBA00023004"/>
    </source>
</evidence>
<accession>A0A371CSP9</accession>
<feature type="domain" description="Catalase core" evidence="8">
    <location>
        <begin position="3"/>
        <end position="42"/>
    </location>
</feature>